<keyword evidence="3" id="KW-0689">Ribosomal protein</keyword>
<dbReference type="Pfam" id="PF07147">
    <property type="entry name" value="PDCD9"/>
    <property type="match status" value="1"/>
</dbReference>
<sequence>MKFTQLLYKQHIGKALRYLWYHQRDKTIPVTRSNEILASMNIPVIDAKDIISPQNGISSSNSKTIEEPITLNEIDTNQKSIRCLTLGDCYTLQEGVPQACLLTKTIKLDDELPNKVKDLITDIPDNINNIVKRFVSTSVIYDAQQVKLPKLKDPERPAWVFPRVYGICSTRKMLNLSKKFLQLCESLSGLNIAQHRSIVHDGLSSICIGKENNLFKFSLKMDIMMTSSTPLSPIADINIANSLDMPNLHPLHYTIGLSKLDINESEDVYPISMESPLSNAHTIFINHDPEEVKNITELPVTENQIHARSLIKSFSIAANCARRRFGSDVKHLPEPIVVQCVQSDGQNFHFSVYQLNTLDLDGDEGTRNFWWSEPSIKLYEQAQYIKGQPCLEGYTSDVFKRFHAFYNNQ</sequence>
<dbReference type="Proteomes" id="UP001642520">
    <property type="component" value="Unassembled WGS sequence"/>
</dbReference>
<comment type="caution">
    <text evidence="9">The sequence shown here is derived from an EMBL/GenBank/DDBJ whole genome shotgun (WGS) entry which is preliminary data.</text>
</comment>
<reference evidence="9 10" key="1">
    <citation type="submission" date="2024-08" db="EMBL/GenBank/DDBJ databases">
        <authorList>
            <person name="Will J Nash"/>
            <person name="Angela Man"/>
            <person name="Seanna McTaggart"/>
            <person name="Kendall Baker"/>
            <person name="Tom Barker"/>
            <person name="Leah Catchpole"/>
            <person name="Alex Durrant"/>
            <person name="Karim Gharbi"/>
            <person name="Naomi Irish"/>
            <person name="Gemy Kaithakottil"/>
            <person name="Debby Ku"/>
            <person name="Aaliyah Providence"/>
            <person name="Felix Shaw"/>
            <person name="David Swarbreck"/>
            <person name="Chris Watkins"/>
            <person name="Ann M. McCartney"/>
            <person name="Giulio Formenti"/>
            <person name="Alice Mouton"/>
            <person name="Noel Vella"/>
            <person name="Bjorn M von Reumont"/>
            <person name="Adriana Vella"/>
            <person name="Wilfried Haerty"/>
        </authorList>
    </citation>
    <scope>NUCLEOTIDE SEQUENCE [LARGE SCALE GENOMIC DNA]</scope>
</reference>
<evidence type="ECO:0000313" key="9">
    <source>
        <dbReference type="EMBL" id="CAL7943874.1"/>
    </source>
</evidence>
<dbReference type="PANTHER" id="PTHR15889:SF2">
    <property type="entry name" value="LARGE RIBOSOMAL SUBUNIT PROTEIN ML37"/>
    <property type="match status" value="1"/>
</dbReference>
<dbReference type="InterPro" id="IPR010793">
    <property type="entry name" value="Ribosomal_mL37/mL65"/>
</dbReference>
<dbReference type="PANTHER" id="PTHR15889">
    <property type="entry name" value="MITOCHONDRIAL RIBOSOMAL PROTEIN L37"/>
    <property type="match status" value="1"/>
</dbReference>
<evidence type="ECO:0000256" key="7">
    <source>
        <dbReference type="ARBA" id="ARBA00039442"/>
    </source>
</evidence>
<name>A0ABP1NVH5_XYLVO</name>
<organism evidence="9 10">
    <name type="scientific">Xylocopa violacea</name>
    <name type="common">Violet carpenter bee</name>
    <name type="synonym">Apis violacea</name>
    <dbReference type="NCBI Taxonomy" id="135666"/>
    <lineage>
        <taxon>Eukaryota</taxon>
        <taxon>Metazoa</taxon>
        <taxon>Ecdysozoa</taxon>
        <taxon>Arthropoda</taxon>
        <taxon>Hexapoda</taxon>
        <taxon>Insecta</taxon>
        <taxon>Pterygota</taxon>
        <taxon>Neoptera</taxon>
        <taxon>Endopterygota</taxon>
        <taxon>Hymenoptera</taxon>
        <taxon>Apocrita</taxon>
        <taxon>Aculeata</taxon>
        <taxon>Apoidea</taxon>
        <taxon>Anthophila</taxon>
        <taxon>Apidae</taxon>
        <taxon>Xylocopa</taxon>
        <taxon>Xylocopa</taxon>
    </lineage>
</organism>
<accession>A0ABP1NVH5</accession>
<evidence type="ECO:0000256" key="5">
    <source>
        <dbReference type="ARBA" id="ARBA00023274"/>
    </source>
</evidence>
<evidence type="ECO:0000256" key="2">
    <source>
        <dbReference type="ARBA" id="ARBA00022946"/>
    </source>
</evidence>
<evidence type="ECO:0000313" key="10">
    <source>
        <dbReference type="Proteomes" id="UP001642520"/>
    </source>
</evidence>
<evidence type="ECO:0000256" key="8">
    <source>
        <dbReference type="ARBA" id="ARBA00041617"/>
    </source>
</evidence>
<keyword evidence="10" id="KW-1185">Reference proteome</keyword>
<evidence type="ECO:0000256" key="6">
    <source>
        <dbReference type="ARBA" id="ARBA00037985"/>
    </source>
</evidence>
<proteinExistence type="inferred from homology"/>
<comment type="similarity">
    <text evidence="6">Belongs to the mitochondrion-specific ribosomal protein mL37 family.</text>
</comment>
<keyword evidence="4" id="KW-0496">Mitochondrion</keyword>
<evidence type="ECO:0000256" key="1">
    <source>
        <dbReference type="ARBA" id="ARBA00004173"/>
    </source>
</evidence>
<gene>
    <name evidence="9" type="ORF">XYLVIOL_LOCUS6338</name>
</gene>
<dbReference type="EMBL" id="CAXAJV020001293">
    <property type="protein sequence ID" value="CAL7943874.1"/>
    <property type="molecule type" value="Genomic_DNA"/>
</dbReference>
<evidence type="ECO:0000256" key="4">
    <source>
        <dbReference type="ARBA" id="ARBA00023128"/>
    </source>
</evidence>
<keyword evidence="5" id="KW-0687">Ribonucleoprotein</keyword>
<keyword evidence="2" id="KW-0809">Transit peptide</keyword>
<protein>
    <recommendedName>
        <fullName evidence="7">Large ribosomal subunit protein mL37</fullName>
    </recommendedName>
    <alternativeName>
        <fullName evidence="8">39S ribosomal protein L37, mitochondrial</fullName>
    </alternativeName>
</protein>
<dbReference type="InterPro" id="IPR052482">
    <property type="entry name" value="mtLSU_mL37"/>
</dbReference>
<comment type="subcellular location">
    <subcellularLocation>
        <location evidence="1">Mitochondrion</location>
    </subcellularLocation>
</comment>
<evidence type="ECO:0000256" key="3">
    <source>
        <dbReference type="ARBA" id="ARBA00022980"/>
    </source>
</evidence>